<comment type="caution">
    <text evidence="2">The sequence shown here is derived from an EMBL/GenBank/DDBJ whole genome shotgun (WGS) entry which is preliminary data.</text>
</comment>
<protein>
    <submittedName>
        <fullName evidence="2">Uncharacterized protein</fullName>
    </submittedName>
</protein>
<evidence type="ECO:0000313" key="3">
    <source>
        <dbReference type="Proteomes" id="UP000241769"/>
    </source>
</evidence>
<dbReference type="AlphaFoldDB" id="A0A2P6MXS4"/>
<evidence type="ECO:0000313" key="2">
    <source>
        <dbReference type="EMBL" id="PRP76483.1"/>
    </source>
</evidence>
<keyword evidence="3" id="KW-1185">Reference proteome</keyword>
<proteinExistence type="predicted"/>
<sequence length="130" mass="14675">MPKKTNPPTSTQPKEHDECGWGFNGNGKPHLGRYWNICNQSLKRVRTDSLAGKSRLSKESPRSNMSQALSSFDLFKSALTEPWDKIKRAKTEEKREKIIKEALPEATTTQIESILFDWESDTPLPTQGAA</sequence>
<dbReference type="EMBL" id="MDYQ01000324">
    <property type="protein sequence ID" value="PRP76483.1"/>
    <property type="molecule type" value="Genomic_DNA"/>
</dbReference>
<accession>A0A2P6MXS4</accession>
<reference evidence="2 3" key="1">
    <citation type="journal article" date="2018" name="Genome Biol. Evol.">
        <title>Multiple Roots of Fruiting Body Formation in Amoebozoa.</title>
        <authorList>
            <person name="Hillmann F."/>
            <person name="Forbes G."/>
            <person name="Novohradska S."/>
            <person name="Ferling I."/>
            <person name="Riege K."/>
            <person name="Groth M."/>
            <person name="Westermann M."/>
            <person name="Marz M."/>
            <person name="Spaller T."/>
            <person name="Winckler T."/>
            <person name="Schaap P."/>
            <person name="Glockner G."/>
        </authorList>
    </citation>
    <scope>NUCLEOTIDE SEQUENCE [LARGE SCALE GENOMIC DNA]</scope>
    <source>
        <strain evidence="2 3">Jena</strain>
    </source>
</reference>
<feature type="compositionally biased region" description="Polar residues" evidence="1">
    <location>
        <begin position="1"/>
        <end position="12"/>
    </location>
</feature>
<feature type="region of interest" description="Disordered" evidence="1">
    <location>
        <begin position="1"/>
        <end position="30"/>
    </location>
</feature>
<dbReference type="Proteomes" id="UP000241769">
    <property type="component" value="Unassembled WGS sequence"/>
</dbReference>
<name>A0A2P6MXS4_9EUKA</name>
<dbReference type="InParanoid" id="A0A2P6MXS4"/>
<gene>
    <name evidence="2" type="ORF">PROFUN_15143</name>
</gene>
<organism evidence="2 3">
    <name type="scientific">Planoprotostelium fungivorum</name>
    <dbReference type="NCBI Taxonomy" id="1890364"/>
    <lineage>
        <taxon>Eukaryota</taxon>
        <taxon>Amoebozoa</taxon>
        <taxon>Evosea</taxon>
        <taxon>Variosea</taxon>
        <taxon>Cavosteliida</taxon>
        <taxon>Cavosteliaceae</taxon>
        <taxon>Planoprotostelium</taxon>
    </lineage>
</organism>
<feature type="non-terminal residue" evidence="2">
    <location>
        <position position="130"/>
    </location>
</feature>
<evidence type="ECO:0000256" key="1">
    <source>
        <dbReference type="SAM" id="MobiDB-lite"/>
    </source>
</evidence>